<evidence type="ECO:0000256" key="3">
    <source>
        <dbReference type="ARBA" id="ARBA00022475"/>
    </source>
</evidence>
<name>A0ABQ7I159_9MICR</name>
<feature type="transmembrane region" description="Helical" evidence="8">
    <location>
        <begin position="44"/>
        <end position="63"/>
    </location>
</feature>
<organism evidence="10 11">
    <name type="scientific">Astathelohania contejeani</name>
    <dbReference type="NCBI Taxonomy" id="164912"/>
    <lineage>
        <taxon>Eukaryota</taxon>
        <taxon>Fungi</taxon>
        <taxon>Fungi incertae sedis</taxon>
        <taxon>Microsporidia</taxon>
        <taxon>Astathelohaniidae</taxon>
        <taxon>Astathelohania</taxon>
    </lineage>
</organism>
<feature type="transmembrane region" description="Helical" evidence="8">
    <location>
        <begin position="171"/>
        <end position="191"/>
    </location>
</feature>
<feature type="transmembrane region" description="Helical" evidence="8">
    <location>
        <begin position="394"/>
        <end position="417"/>
    </location>
</feature>
<dbReference type="InterPro" id="IPR036259">
    <property type="entry name" value="MFS_trans_sf"/>
</dbReference>
<dbReference type="PANTHER" id="PTHR23522:SF10">
    <property type="entry name" value="3-PHENYLPROPIONIC ACID TRANSPORTER-RELATED"/>
    <property type="match status" value="1"/>
</dbReference>
<gene>
    <name evidence="10" type="ORF">TCON_0684</name>
</gene>
<keyword evidence="11" id="KW-1185">Reference proteome</keyword>
<dbReference type="Proteomes" id="UP001516464">
    <property type="component" value="Unassembled WGS sequence"/>
</dbReference>
<feature type="domain" description="Major facilitator superfamily associated" evidence="9">
    <location>
        <begin position="49"/>
        <end position="376"/>
    </location>
</feature>
<sequence>MKHKFIILYGTIYLFLTATIYTAHNYREPIANKTINVSLSEFGLFDMFGIIKFFGAFFWTNLADRTGRGFIIGSICLSGYFIFFILLECAPDFMKAYGLNFWTVIYFFLLNFFLSGCYPITEYILLEILGSKENIKKYYGKIRIGIPIGSLIAHATQLFMRYVFGKRNDNLYNYTGTGLYGIITILTYWILYTQVSKGKFNTTEKFKSRCSDINLNYSSIKTFFTFDIILLIIMSITQGIPRCAVETYLTKFQMNNKVSEEKTRFFLILRLIPEVSLLYMTPYLEGLIGYKAILGLGLVSGVLRPLLLALIDIEWFNEYSIFFWVAMEIIKAVFSTFFYYGSPRSYNEKSNADNRSLAQGIASGCYNGLGSFISGSIAFLFLDSKWILYQNSQLRGLFLVTGLIAFCGLLSYLVFILKNEKK</sequence>
<evidence type="ECO:0000313" key="11">
    <source>
        <dbReference type="Proteomes" id="UP001516464"/>
    </source>
</evidence>
<evidence type="ECO:0000256" key="6">
    <source>
        <dbReference type="ARBA" id="ARBA00022989"/>
    </source>
</evidence>
<dbReference type="EMBL" id="SBIQ01000028">
    <property type="protein sequence ID" value="KAF7684124.1"/>
    <property type="molecule type" value="Genomic_DNA"/>
</dbReference>
<evidence type="ECO:0000256" key="4">
    <source>
        <dbReference type="ARBA" id="ARBA00022519"/>
    </source>
</evidence>
<protein>
    <recommendedName>
        <fullName evidence="9">Major facilitator superfamily associated domain-containing protein</fullName>
    </recommendedName>
</protein>
<dbReference type="Gene3D" id="1.20.1250.20">
    <property type="entry name" value="MFS general substrate transporter like domains"/>
    <property type="match status" value="2"/>
</dbReference>
<proteinExistence type="predicted"/>
<evidence type="ECO:0000313" key="10">
    <source>
        <dbReference type="EMBL" id="KAF7684124.1"/>
    </source>
</evidence>
<evidence type="ECO:0000256" key="5">
    <source>
        <dbReference type="ARBA" id="ARBA00022692"/>
    </source>
</evidence>
<feature type="transmembrane region" description="Helical" evidence="8">
    <location>
        <begin position="223"/>
        <end position="245"/>
    </location>
</feature>
<evidence type="ECO:0000256" key="1">
    <source>
        <dbReference type="ARBA" id="ARBA00004429"/>
    </source>
</evidence>
<dbReference type="SUPFAM" id="SSF103473">
    <property type="entry name" value="MFS general substrate transporter"/>
    <property type="match status" value="1"/>
</dbReference>
<keyword evidence="5 8" id="KW-0812">Transmembrane</keyword>
<dbReference type="Pfam" id="PF12832">
    <property type="entry name" value="MFS_1_like"/>
    <property type="match status" value="1"/>
</dbReference>
<feature type="transmembrane region" description="Helical" evidence="8">
    <location>
        <begin position="361"/>
        <end position="382"/>
    </location>
</feature>
<feature type="transmembrane region" description="Helical" evidence="8">
    <location>
        <begin position="265"/>
        <end position="282"/>
    </location>
</feature>
<keyword evidence="2" id="KW-0813">Transport</keyword>
<feature type="transmembrane region" description="Helical" evidence="8">
    <location>
        <begin position="69"/>
        <end position="87"/>
    </location>
</feature>
<feature type="transmembrane region" description="Helical" evidence="8">
    <location>
        <begin position="141"/>
        <end position="164"/>
    </location>
</feature>
<reference evidence="10 11" key="1">
    <citation type="submission" date="2019-01" db="EMBL/GenBank/DDBJ databases">
        <title>Genomes sequencing and comparative genomics of infectious freshwater microsporidia, Cucumispora dikerogammari and Thelohania contejeani.</title>
        <authorList>
            <person name="Cormier A."/>
            <person name="Giraud I."/>
            <person name="Wattier R."/>
            <person name="Teixeira M."/>
            <person name="Grandjean F."/>
            <person name="Rigaud T."/>
            <person name="Cordaux R."/>
        </authorList>
    </citation>
    <scope>NUCLEOTIDE SEQUENCE [LARGE SCALE GENOMIC DNA]</scope>
    <source>
        <strain evidence="10">T1</strain>
        <tissue evidence="10">Spores</tissue>
    </source>
</reference>
<feature type="transmembrane region" description="Helical" evidence="8">
    <location>
        <begin position="99"/>
        <end position="121"/>
    </location>
</feature>
<evidence type="ECO:0000256" key="8">
    <source>
        <dbReference type="SAM" id="Phobius"/>
    </source>
</evidence>
<dbReference type="InterPro" id="IPR024989">
    <property type="entry name" value="MFS_assoc_dom"/>
</dbReference>
<keyword evidence="6 8" id="KW-1133">Transmembrane helix</keyword>
<dbReference type="PANTHER" id="PTHR23522">
    <property type="entry name" value="BLL5896 PROTEIN"/>
    <property type="match status" value="1"/>
</dbReference>
<feature type="transmembrane region" description="Helical" evidence="8">
    <location>
        <begin position="6"/>
        <end position="23"/>
    </location>
</feature>
<keyword evidence="4" id="KW-0997">Cell inner membrane</keyword>
<comment type="caution">
    <text evidence="10">The sequence shown here is derived from an EMBL/GenBank/DDBJ whole genome shotgun (WGS) entry which is preliminary data.</text>
</comment>
<comment type="subcellular location">
    <subcellularLocation>
        <location evidence="1">Cell inner membrane</location>
        <topology evidence="1">Multi-pass membrane protein</topology>
    </subcellularLocation>
</comment>
<feature type="transmembrane region" description="Helical" evidence="8">
    <location>
        <begin position="321"/>
        <end position="341"/>
    </location>
</feature>
<feature type="transmembrane region" description="Helical" evidence="8">
    <location>
        <begin position="288"/>
        <end position="309"/>
    </location>
</feature>
<evidence type="ECO:0000259" key="9">
    <source>
        <dbReference type="Pfam" id="PF12832"/>
    </source>
</evidence>
<evidence type="ECO:0000256" key="2">
    <source>
        <dbReference type="ARBA" id="ARBA00022448"/>
    </source>
</evidence>
<keyword evidence="7 8" id="KW-0472">Membrane</keyword>
<evidence type="ECO:0000256" key="7">
    <source>
        <dbReference type="ARBA" id="ARBA00023136"/>
    </source>
</evidence>
<keyword evidence="3" id="KW-1003">Cell membrane</keyword>
<accession>A0ABQ7I159</accession>